<reference evidence="10" key="1">
    <citation type="submission" date="2021-05" db="EMBL/GenBank/DDBJ databases">
        <authorList>
            <person name="Alioto T."/>
            <person name="Alioto T."/>
            <person name="Gomez Garrido J."/>
        </authorList>
    </citation>
    <scope>NUCLEOTIDE SEQUENCE</scope>
</reference>
<dbReference type="SUPFAM" id="SSF57903">
    <property type="entry name" value="FYVE/PHD zinc finger"/>
    <property type="match status" value="2"/>
</dbReference>
<dbReference type="PROSITE" id="PS50016">
    <property type="entry name" value="ZF_PHD_2"/>
    <property type="match status" value="2"/>
</dbReference>
<dbReference type="GO" id="GO:0008270">
    <property type="term" value="F:zinc ion binding"/>
    <property type="evidence" value="ECO:0007669"/>
    <property type="project" value="UniProtKB-KW"/>
</dbReference>
<dbReference type="InterPro" id="IPR019787">
    <property type="entry name" value="Znf_PHD-finger"/>
</dbReference>
<feature type="domain" description="Bromo" evidence="8">
    <location>
        <begin position="561"/>
        <end position="631"/>
    </location>
</feature>
<feature type="region of interest" description="Disordered" evidence="7">
    <location>
        <begin position="279"/>
        <end position="419"/>
    </location>
</feature>
<feature type="compositionally biased region" description="Polar residues" evidence="7">
    <location>
        <begin position="331"/>
        <end position="340"/>
    </location>
</feature>
<dbReference type="InterPro" id="IPR001965">
    <property type="entry name" value="Znf_PHD"/>
</dbReference>
<feature type="region of interest" description="Disordered" evidence="7">
    <location>
        <begin position="157"/>
        <end position="226"/>
    </location>
</feature>
<dbReference type="SUPFAM" id="SSF47370">
    <property type="entry name" value="Bromodomain"/>
    <property type="match status" value="1"/>
</dbReference>
<dbReference type="Pfam" id="PF00628">
    <property type="entry name" value="PHD"/>
    <property type="match status" value="2"/>
</dbReference>
<proteinExistence type="predicted"/>
<evidence type="ECO:0000256" key="6">
    <source>
        <dbReference type="PROSITE-ProRule" id="PRU00146"/>
    </source>
</evidence>
<dbReference type="GO" id="GO:0006357">
    <property type="term" value="P:regulation of transcription by RNA polymerase II"/>
    <property type="evidence" value="ECO:0007669"/>
    <property type="project" value="InterPro"/>
</dbReference>
<feature type="compositionally biased region" description="Basic residues" evidence="7">
    <location>
        <begin position="294"/>
        <end position="309"/>
    </location>
</feature>
<dbReference type="Pfam" id="PF00439">
    <property type="entry name" value="Bromodomain"/>
    <property type="match status" value="1"/>
</dbReference>
<feature type="compositionally biased region" description="Low complexity" evidence="7">
    <location>
        <begin position="348"/>
        <end position="358"/>
    </location>
</feature>
<dbReference type="InterPro" id="IPR036427">
    <property type="entry name" value="Bromodomain-like_sf"/>
</dbReference>
<dbReference type="FunFam" id="3.30.40.10:FF:000048">
    <property type="entry name" value="nucleosome-remodeling factor subunit BPTF isoform X1"/>
    <property type="match status" value="1"/>
</dbReference>
<keyword evidence="1" id="KW-0479">Metal-binding</keyword>
<dbReference type="Gene3D" id="3.30.40.10">
    <property type="entry name" value="Zinc/RING finger domain, C3HC4 (zinc finger)"/>
    <property type="match status" value="2"/>
</dbReference>
<dbReference type="AlphaFoldDB" id="A0A8D8U8Z0"/>
<feature type="domain" description="PHD-type" evidence="9">
    <location>
        <begin position="428"/>
        <end position="479"/>
    </location>
</feature>
<dbReference type="CDD" id="cd15560">
    <property type="entry name" value="PHD2_3_BPTF"/>
    <property type="match status" value="1"/>
</dbReference>
<dbReference type="GO" id="GO:0000978">
    <property type="term" value="F:RNA polymerase II cis-regulatory region sequence-specific DNA binding"/>
    <property type="evidence" value="ECO:0007669"/>
    <property type="project" value="TreeGrafter"/>
</dbReference>
<evidence type="ECO:0000256" key="4">
    <source>
        <dbReference type="ARBA" id="ARBA00023117"/>
    </source>
</evidence>
<dbReference type="InterPro" id="IPR013083">
    <property type="entry name" value="Znf_RING/FYVE/PHD"/>
</dbReference>
<keyword evidence="3" id="KW-0862">Zinc</keyword>
<dbReference type="CDD" id="cd05509">
    <property type="entry name" value="Bromo_gcn5_like"/>
    <property type="match status" value="1"/>
</dbReference>
<evidence type="ECO:0000256" key="5">
    <source>
        <dbReference type="PROSITE-ProRule" id="PRU00035"/>
    </source>
</evidence>
<dbReference type="PROSITE" id="PS50014">
    <property type="entry name" value="BROMODOMAIN_2"/>
    <property type="match status" value="1"/>
</dbReference>
<dbReference type="GO" id="GO:0016589">
    <property type="term" value="C:NURF complex"/>
    <property type="evidence" value="ECO:0007669"/>
    <property type="project" value="InterPro"/>
</dbReference>
<feature type="compositionally biased region" description="Polar residues" evidence="7">
    <location>
        <begin position="18"/>
        <end position="40"/>
    </location>
</feature>
<keyword evidence="2 6" id="KW-0863">Zinc-finger</keyword>
<dbReference type="InterPro" id="IPR011011">
    <property type="entry name" value="Znf_FYVE_PHD"/>
</dbReference>
<dbReference type="PROSITE" id="PS00633">
    <property type="entry name" value="BROMODOMAIN_1"/>
    <property type="match status" value="1"/>
</dbReference>
<evidence type="ECO:0000256" key="3">
    <source>
        <dbReference type="ARBA" id="ARBA00022833"/>
    </source>
</evidence>
<feature type="compositionally biased region" description="Low complexity" evidence="7">
    <location>
        <begin position="1"/>
        <end position="17"/>
    </location>
</feature>
<dbReference type="PRINTS" id="PR00503">
    <property type="entry name" value="BROMODOMAIN"/>
</dbReference>
<evidence type="ECO:0000256" key="2">
    <source>
        <dbReference type="ARBA" id="ARBA00022771"/>
    </source>
</evidence>
<evidence type="ECO:0000313" key="10">
    <source>
        <dbReference type="EMBL" id="CAG6701663.1"/>
    </source>
</evidence>
<name>A0A8D8U8Z0_9HEMI</name>
<feature type="region of interest" description="Disordered" evidence="7">
    <location>
        <begin position="1"/>
        <end position="40"/>
    </location>
</feature>
<dbReference type="InterPro" id="IPR018359">
    <property type="entry name" value="Bromodomain_CS"/>
</dbReference>
<protein>
    <submittedName>
        <fullName evidence="10">Nucleosome-remodeling factor subunit NURF301</fullName>
    </submittedName>
</protein>
<dbReference type="InterPro" id="IPR038028">
    <property type="entry name" value="BPTF"/>
</dbReference>
<sequence>MSNSQHQLQQQTVVHQQKSGPTSYTIVEAQGTQPRAGQPATTTQLIPASSLGTGGPGVALNETGPAVAGNNNNKFVLSSEYISQTIRKALKQDNLTPEQEEKLLNQLKYHENILKQEQGSGGGCVGKLVVESDPSHQTLVRPPPPGYGAVVRKRPAAVPVGDGEGGAGGGGVTPSKKSRGGQLHLEVDENHHSTPTKRSPSNATHTASGMPRVPRQPGGRSAEEKRKLAEQRLNTKLLGTLNKHKELLKKDMLRKRSLLEKDLLFCIQRDIAKELSSLRQAPAPVPPAPSNSLSHHHTGHHTTPVHHHYQQQQQAEHEPDIQRAPAAPAQYHQTPVLTGSSKRKSAATPTTTIQPTPGRGRGRGRGRGSNSRGTHHDTGAGGGGGHHHRKVSPSLHSSSTPDHMMSGRGDQPRGAGAGAGAAATKKEKLLCMCRTPYDETKFYVGCDLCNNWFHGDCVDITEEMSKTLTEFVCADCKRARETQELFCLCKQPYDESQFYICCDTCQDWFHGRCVGILQSEADNIDEYICPNCNNSASNLANMKNLTPRDFDSLKKLIKQIQTHKSAWPFMEPVDPHEAPDYYNVVKEPMDLKTIELRIAQQRYKKLSDFIGDMTKIFDNCRYYNPRESPFFKHAHALETFFVSKVKTLREKLIELK</sequence>
<dbReference type="PANTHER" id="PTHR45975">
    <property type="entry name" value="NUCLEOSOME-REMODELING FACTOR SUBUNIT BPTF"/>
    <property type="match status" value="1"/>
</dbReference>
<evidence type="ECO:0000259" key="8">
    <source>
        <dbReference type="PROSITE" id="PS50014"/>
    </source>
</evidence>
<dbReference type="InterPro" id="IPR001487">
    <property type="entry name" value="Bromodomain"/>
</dbReference>
<feature type="domain" description="PHD-type" evidence="9">
    <location>
        <begin position="484"/>
        <end position="535"/>
    </location>
</feature>
<evidence type="ECO:0000256" key="1">
    <source>
        <dbReference type="ARBA" id="ARBA00022723"/>
    </source>
</evidence>
<organism evidence="10">
    <name type="scientific">Cacopsylla melanoneura</name>
    <dbReference type="NCBI Taxonomy" id="428564"/>
    <lineage>
        <taxon>Eukaryota</taxon>
        <taxon>Metazoa</taxon>
        <taxon>Ecdysozoa</taxon>
        <taxon>Arthropoda</taxon>
        <taxon>Hexapoda</taxon>
        <taxon>Insecta</taxon>
        <taxon>Pterygota</taxon>
        <taxon>Neoptera</taxon>
        <taxon>Paraneoptera</taxon>
        <taxon>Hemiptera</taxon>
        <taxon>Sternorrhyncha</taxon>
        <taxon>Psylloidea</taxon>
        <taxon>Psyllidae</taxon>
        <taxon>Psyllinae</taxon>
        <taxon>Cacopsylla</taxon>
    </lineage>
</organism>
<dbReference type="PANTHER" id="PTHR45975:SF2">
    <property type="entry name" value="NUCLEOSOME-REMODELING FACTOR SUBUNIT BPTF"/>
    <property type="match status" value="1"/>
</dbReference>
<dbReference type="EMBL" id="HBUF01340012">
    <property type="protein sequence ID" value="CAG6701663.1"/>
    <property type="molecule type" value="Transcribed_RNA"/>
</dbReference>
<evidence type="ECO:0000259" key="9">
    <source>
        <dbReference type="PROSITE" id="PS50016"/>
    </source>
</evidence>
<accession>A0A8D8U8Z0</accession>
<dbReference type="SMART" id="SM00297">
    <property type="entry name" value="BROMO"/>
    <property type="match status" value="1"/>
</dbReference>
<dbReference type="Gene3D" id="1.20.920.10">
    <property type="entry name" value="Bromodomain-like"/>
    <property type="match status" value="1"/>
</dbReference>
<feature type="compositionally biased region" description="Polar residues" evidence="7">
    <location>
        <begin position="196"/>
        <end position="207"/>
    </location>
</feature>
<dbReference type="SMART" id="SM00249">
    <property type="entry name" value="PHD"/>
    <property type="match status" value="2"/>
</dbReference>
<feature type="compositionally biased region" description="Gly residues" evidence="7">
    <location>
        <begin position="162"/>
        <end position="172"/>
    </location>
</feature>
<evidence type="ECO:0000256" key="7">
    <source>
        <dbReference type="SAM" id="MobiDB-lite"/>
    </source>
</evidence>
<keyword evidence="4 5" id="KW-0103">Bromodomain</keyword>